<dbReference type="SUPFAM" id="SSF50447">
    <property type="entry name" value="Translation proteins"/>
    <property type="match status" value="1"/>
</dbReference>
<keyword evidence="6 13" id="KW-0460">Magnesium</keyword>
<dbReference type="SUPFAM" id="SSF52540">
    <property type="entry name" value="P-loop containing nucleoside triphosphate hydrolases"/>
    <property type="match status" value="1"/>
</dbReference>
<dbReference type="GO" id="GO:0005829">
    <property type="term" value="C:cytosol"/>
    <property type="evidence" value="ECO:0007669"/>
    <property type="project" value="TreeGrafter"/>
</dbReference>
<dbReference type="CDD" id="cd03707">
    <property type="entry name" value="EFTU_III"/>
    <property type="match status" value="1"/>
</dbReference>
<dbReference type="EC" id="3.6.5.3" evidence="13"/>
<dbReference type="InterPro" id="IPR004541">
    <property type="entry name" value="Transl_elong_EFTu/EF1A_bac/org"/>
</dbReference>
<keyword evidence="8 13" id="KW-0342">GTP-binding</keyword>
<dbReference type="GO" id="GO:0005525">
    <property type="term" value="F:GTP binding"/>
    <property type="evidence" value="ECO:0007669"/>
    <property type="project" value="UniProtKB-UniRule"/>
</dbReference>
<dbReference type="PRINTS" id="PR00315">
    <property type="entry name" value="ELONGATNFCT"/>
</dbReference>
<dbReference type="GO" id="GO:0003924">
    <property type="term" value="F:GTPase activity"/>
    <property type="evidence" value="ECO:0007669"/>
    <property type="project" value="UniProtKB-UniRule"/>
</dbReference>
<comment type="function">
    <text evidence="13">GTP hydrolase that promotes the GTP-dependent binding of aminoacyl-tRNA to the A-site of ribosomes during protein biosynthesis.</text>
</comment>
<comment type="catalytic activity">
    <reaction evidence="13">
        <text>GTP + H2O = GDP + phosphate + H(+)</text>
        <dbReference type="Rhea" id="RHEA:19669"/>
        <dbReference type="ChEBI" id="CHEBI:15377"/>
        <dbReference type="ChEBI" id="CHEBI:15378"/>
        <dbReference type="ChEBI" id="CHEBI:37565"/>
        <dbReference type="ChEBI" id="CHEBI:43474"/>
        <dbReference type="ChEBI" id="CHEBI:58189"/>
        <dbReference type="EC" id="3.6.5.3"/>
    </reaction>
</comment>
<keyword evidence="5 13" id="KW-0378">Hydrolase</keyword>
<evidence type="ECO:0000256" key="13">
    <source>
        <dbReference type="HAMAP-Rule" id="MF_00118"/>
    </source>
</evidence>
<dbReference type="InterPro" id="IPR009001">
    <property type="entry name" value="Transl_elong_EF1A/Init_IF2_C"/>
</dbReference>
<evidence type="ECO:0000256" key="9">
    <source>
        <dbReference type="ARBA" id="ARBA00029554"/>
    </source>
</evidence>
<keyword evidence="7 13" id="KW-0648">Protein biosynthesis</keyword>
<feature type="domain" description="Tr-type G" evidence="14">
    <location>
        <begin position="10"/>
        <end position="206"/>
    </location>
</feature>
<dbReference type="EMBL" id="AP023326">
    <property type="protein sequence ID" value="BCI68528.1"/>
    <property type="molecule type" value="Genomic_DNA"/>
</dbReference>
<dbReference type="AlphaFoldDB" id="A0A6S6PL15"/>
<evidence type="ECO:0000259" key="14">
    <source>
        <dbReference type="PROSITE" id="PS51722"/>
    </source>
</evidence>
<dbReference type="InterPro" id="IPR004161">
    <property type="entry name" value="EFTu-like_2"/>
</dbReference>
<protein>
    <recommendedName>
        <fullName evidence="9 13">Elongation factor Tu</fullName>
        <shortName evidence="13">EF-Tu</shortName>
        <ecNumber evidence="13">3.6.5.3</ecNumber>
    </recommendedName>
</protein>
<comment type="subcellular location">
    <subcellularLocation>
        <location evidence="13">Cytoplasm</location>
    </subcellularLocation>
</comment>
<dbReference type="Pfam" id="PF00009">
    <property type="entry name" value="GTP_EFTU"/>
    <property type="match status" value="1"/>
</dbReference>
<keyword evidence="3 13" id="KW-0547">Nucleotide-binding</keyword>
<evidence type="ECO:0000313" key="15">
    <source>
        <dbReference type="EMBL" id="BCI68528.1"/>
    </source>
</evidence>
<sequence length="396" mass="43161">MAKAKFERNKPHCNIGTIGHVDHGKTSLTAAITKTLAKTGGAEFKAYDMIDAAPEERARGITISTAHVEYETAKRHYAHVDCPGHADYVKNMITGAAQMDGAILVVSAADGPMPQTREHILLARQVGVPALVVFLNKVDQVDDPELLELVEMEVRELLSSYQFPGDEIPVIKGSALVTLEDGDPEIGENRVKDLMDAVDSYIPQPERPVDRTFLMPIEDVFSISGRGTVVTGRVERGVVNTGDEVEIVGIRPTTKTTVTGVEMFRKLLDRGEAGDNIGALLRGTKREDVERGQVLAKPGSITPHKKFKAEAYILTKEEGGRHTPFFTNYRPQFYFRTTDVTGVVHLPEGTEMVMPGDNIAMDVELIAPIAMDEGLRFAIREGGRTVGAGVVASITE</sequence>
<dbReference type="CDD" id="cd01884">
    <property type="entry name" value="EF_Tu"/>
    <property type="match status" value="1"/>
</dbReference>
<dbReference type="InterPro" id="IPR033720">
    <property type="entry name" value="EFTU_2"/>
</dbReference>
<feature type="binding site" evidence="13">
    <location>
        <begin position="19"/>
        <end position="26"/>
    </location>
    <ligand>
        <name>GTP</name>
        <dbReference type="ChEBI" id="CHEBI:37565"/>
    </ligand>
</feature>
<organism evidence="15 16">
    <name type="scientific">Acetobacter aceti</name>
    <dbReference type="NCBI Taxonomy" id="435"/>
    <lineage>
        <taxon>Bacteria</taxon>
        <taxon>Pseudomonadati</taxon>
        <taxon>Pseudomonadota</taxon>
        <taxon>Alphaproteobacteria</taxon>
        <taxon>Acetobacterales</taxon>
        <taxon>Acetobacteraceae</taxon>
        <taxon>Acetobacter</taxon>
        <taxon>Acetobacter subgen. Acetobacter</taxon>
    </lineage>
</organism>
<evidence type="ECO:0000256" key="1">
    <source>
        <dbReference type="ARBA" id="ARBA00007249"/>
    </source>
</evidence>
<dbReference type="InterPro" id="IPR050055">
    <property type="entry name" value="EF-Tu_GTPase"/>
</dbReference>
<evidence type="ECO:0000256" key="8">
    <source>
        <dbReference type="ARBA" id="ARBA00023134"/>
    </source>
</evidence>
<dbReference type="Pfam" id="PF03143">
    <property type="entry name" value="GTP_EFTU_D3"/>
    <property type="match status" value="1"/>
</dbReference>
<evidence type="ECO:0000256" key="10">
    <source>
        <dbReference type="ARBA" id="ARBA00058140"/>
    </source>
</evidence>
<dbReference type="SUPFAM" id="SSF50465">
    <property type="entry name" value="EF-Tu/eEF-1alpha/eIF2-gamma C-terminal domain"/>
    <property type="match status" value="1"/>
</dbReference>
<dbReference type="NCBIfam" id="TIGR00231">
    <property type="entry name" value="small_GTP"/>
    <property type="match status" value="1"/>
</dbReference>
<evidence type="ECO:0000256" key="3">
    <source>
        <dbReference type="ARBA" id="ARBA00022741"/>
    </source>
</evidence>
<dbReference type="NCBIfam" id="TIGR00485">
    <property type="entry name" value="EF-Tu"/>
    <property type="match status" value="1"/>
</dbReference>
<keyword evidence="4 13" id="KW-0251">Elongation factor</keyword>
<evidence type="ECO:0000256" key="5">
    <source>
        <dbReference type="ARBA" id="ARBA00022801"/>
    </source>
</evidence>
<dbReference type="InterPro" id="IPR005225">
    <property type="entry name" value="Small_GTP-bd"/>
</dbReference>
<evidence type="ECO:0000313" key="16">
    <source>
        <dbReference type="Proteomes" id="UP000515220"/>
    </source>
</evidence>
<dbReference type="Proteomes" id="UP000515220">
    <property type="component" value="Chromosome"/>
</dbReference>
<dbReference type="Gene3D" id="2.40.30.10">
    <property type="entry name" value="Translation factors"/>
    <property type="match status" value="2"/>
</dbReference>
<dbReference type="FunFam" id="3.40.50.300:FF:000003">
    <property type="entry name" value="Elongation factor Tu"/>
    <property type="match status" value="1"/>
</dbReference>
<dbReference type="InterPro" id="IPR041709">
    <property type="entry name" value="EF-Tu_GTP-bd"/>
</dbReference>
<reference evidence="15 16" key="1">
    <citation type="submission" date="2020-07" db="EMBL/GenBank/DDBJ databases">
        <title>Complete Genome Sequence of an acetic acid bacterium, Acetobacter aceti JCM20276.</title>
        <authorList>
            <person name="Hirose Y."/>
            <person name="Mihara H."/>
        </authorList>
    </citation>
    <scope>NUCLEOTIDE SEQUENCE [LARGE SCALE GENOMIC DNA]</scope>
    <source>
        <strain evidence="15 16">JCM20276</strain>
    </source>
</reference>
<keyword evidence="13" id="KW-0963">Cytoplasm</keyword>
<feature type="binding site" evidence="13">
    <location>
        <begin position="136"/>
        <end position="139"/>
    </location>
    <ligand>
        <name>GTP</name>
        <dbReference type="ChEBI" id="CHEBI:37565"/>
    </ligand>
</feature>
<dbReference type="HAMAP" id="MF_00118_B">
    <property type="entry name" value="EF_Tu_B"/>
    <property type="match status" value="1"/>
</dbReference>
<dbReference type="PANTHER" id="PTHR43721:SF22">
    <property type="entry name" value="ELONGATION FACTOR TU, MITOCHONDRIAL"/>
    <property type="match status" value="1"/>
</dbReference>
<dbReference type="InterPro" id="IPR031157">
    <property type="entry name" value="G_TR_CS"/>
</dbReference>
<dbReference type="PROSITE" id="PS00301">
    <property type="entry name" value="G_TR_1"/>
    <property type="match status" value="1"/>
</dbReference>
<dbReference type="NCBIfam" id="NF009373">
    <property type="entry name" value="PRK12736.1"/>
    <property type="match status" value="1"/>
</dbReference>
<dbReference type="FunFam" id="2.40.30.10:FF:000001">
    <property type="entry name" value="Elongation factor Tu"/>
    <property type="match status" value="1"/>
</dbReference>
<dbReference type="CDD" id="cd03697">
    <property type="entry name" value="EFTU_II"/>
    <property type="match status" value="1"/>
</dbReference>
<dbReference type="NCBIfam" id="NF000766">
    <property type="entry name" value="PRK00049.1"/>
    <property type="match status" value="1"/>
</dbReference>
<evidence type="ECO:0000256" key="11">
    <source>
        <dbReference type="ARBA" id="ARBA00063778"/>
    </source>
</evidence>
<accession>A0A6S6PL15</accession>
<dbReference type="NCBIfam" id="NF009372">
    <property type="entry name" value="PRK12735.1"/>
    <property type="match status" value="1"/>
</dbReference>
<dbReference type="InterPro" id="IPR009000">
    <property type="entry name" value="Transl_B-barrel_sf"/>
</dbReference>
<name>A0A6S6PL15_ACEAC</name>
<comment type="subunit">
    <text evidence="12">(Microbial infection) Upon infection by bacteriophage Qbeta, part of the viral RNA-dependent RNA polymerase complex, the other subunits are the viral replicase catalytic subunit (AC P14647), host ribosomal protein S1 and EF-Ts.</text>
</comment>
<comment type="function">
    <text evidence="10">May play an important regulatory role in cell growth and in the bacterial response to nutrient deprivation.</text>
</comment>
<evidence type="ECO:0000256" key="12">
    <source>
        <dbReference type="ARBA" id="ARBA00064283"/>
    </source>
</evidence>
<feature type="binding site" evidence="13">
    <location>
        <begin position="81"/>
        <end position="85"/>
    </location>
    <ligand>
        <name>GTP</name>
        <dbReference type="ChEBI" id="CHEBI:37565"/>
    </ligand>
</feature>
<dbReference type="RefSeq" id="WP_099347535.1">
    <property type="nucleotide sequence ID" value="NZ_AP023326.1"/>
</dbReference>
<dbReference type="Gene3D" id="3.40.50.300">
    <property type="entry name" value="P-loop containing nucleotide triphosphate hydrolases"/>
    <property type="match status" value="1"/>
</dbReference>
<dbReference type="InterPro" id="IPR004160">
    <property type="entry name" value="Transl_elong_EFTu/EF1A_C"/>
</dbReference>
<keyword evidence="2 13" id="KW-0479">Metal-binding</keyword>
<dbReference type="GO" id="GO:0003746">
    <property type="term" value="F:translation elongation factor activity"/>
    <property type="evidence" value="ECO:0007669"/>
    <property type="project" value="UniProtKB-UniRule"/>
</dbReference>
<dbReference type="GO" id="GO:0000287">
    <property type="term" value="F:magnesium ion binding"/>
    <property type="evidence" value="ECO:0007669"/>
    <property type="project" value="UniProtKB-UniRule"/>
</dbReference>
<dbReference type="InterPro" id="IPR027417">
    <property type="entry name" value="P-loop_NTPase"/>
</dbReference>
<evidence type="ECO:0000256" key="6">
    <source>
        <dbReference type="ARBA" id="ARBA00022842"/>
    </source>
</evidence>
<dbReference type="InterPro" id="IPR000795">
    <property type="entry name" value="T_Tr_GTP-bd_dom"/>
</dbReference>
<dbReference type="PROSITE" id="PS51722">
    <property type="entry name" value="G_TR_2"/>
    <property type="match status" value="1"/>
</dbReference>
<evidence type="ECO:0000256" key="2">
    <source>
        <dbReference type="ARBA" id="ARBA00022723"/>
    </source>
</evidence>
<evidence type="ECO:0000256" key="7">
    <source>
        <dbReference type="ARBA" id="ARBA00022917"/>
    </source>
</evidence>
<comment type="subunit">
    <text evidence="11">Monomer. Heterotetramer composed of two EF-Ts.EF-Tu dimer complexes.</text>
</comment>
<evidence type="ECO:0000256" key="4">
    <source>
        <dbReference type="ARBA" id="ARBA00022768"/>
    </source>
</evidence>
<feature type="binding site" evidence="13">
    <location>
        <position position="26"/>
    </location>
    <ligand>
        <name>Mg(2+)</name>
        <dbReference type="ChEBI" id="CHEBI:18420"/>
    </ligand>
</feature>
<proteinExistence type="inferred from homology"/>
<dbReference type="Pfam" id="PF03144">
    <property type="entry name" value="GTP_EFTU_D2"/>
    <property type="match status" value="1"/>
</dbReference>
<gene>
    <name evidence="13 15" type="primary">tuf</name>
    <name evidence="15" type="ORF">AAJCM20276_31520</name>
</gene>
<dbReference type="PANTHER" id="PTHR43721">
    <property type="entry name" value="ELONGATION FACTOR TU-RELATED"/>
    <property type="match status" value="1"/>
</dbReference>
<comment type="similarity">
    <text evidence="1 13">Belongs to the TRAFAC class translation factor GTPase superfamily. Classic translation factor GTPase family. EF-Tu/EF-1A subfamily.</text>
</comment>